<organism evidence="1 2">
    <name type="scientific">Skermanella cutis</name>
    <dbReference type="NCBI Taxonomy" id="2775420"/>
    <lineage>
        <taxon>Bacteria</taxon>
        <taxon>Pseudomonadati</taxon>
        <taxon>Pseudomonadota</taxon>
        <taxon>Alphaproteobacteria</taxon>
        <taxon>Rhodospirillales</taxon>
        <taxon>Azospirillaceae</taxon>
        <taxon>Skermanella</taxon>
    </lineage>
</organism>
<keyword evidence="2" id="KW-1185">Reference proteome</keyword>
<evidence type="ECO:0000313" key="1">
    <source>
        <dbReference type="EMBL" id="QQP89877.1"/>
    </source>
</evidence>
<reference evidence="1" key="1">
    <citation type="submission" date="2021-02" db="EMBL/GenBank/DDBJ databases">
        <title>Skermanella TT6 skin isolate.</title>
        <authorList>
            <person name="Lee K."/>
            <person name="Ganzorig M."/>
        </authorList>
    </citation>
    <scope>NUCLEOTIDE SEQUENCE</scope>
    <source>
        <strain evidence="1">TT6</strain>
    </source>
</reference>
<dbReference type="RefSeq" id="WP_201076645.1">
    <property type="nucleotide sequence ID" value="NZ_CP067420.1"/>
</dbReference>
<evidence type="ECO:0008006" key="3">
    <source>
        <dbReference type="Google" id="ProtNLM"/>
    </source>
</evidence>
<accession>A0ABX7B6T9</accession>
<name>A0ABX7B6T9_9PROT</name>
<dbReference type="Proteomes" id="UP000595197">
    <property type="component" value="Chromosome"/>
</dbReference>
<gene>
    <name evidence="1" type="ORF">IGS68_00930</name>
</gene>
<evidence type="ECO:0000313" key="2">
    <source>
        <dbReference type="Proteomes" id="UP000595197"/>
    </source>
</evidence>
<sequence length="108" mass="11716">MPQRGERDVGIHFGRISPACWERIKDQPGAIVEKAIPMLVEARSAGRDIHYRPTLKVGVSKKLWLTPETVEAIDRISAVTGLRRTPIILAALDLYFGGAPAGLGQADG</sequence>
<dbReference type="EMBL" id="CP067420">
    <property type="protein sequence ID" value="QQP89877.1"/>
    <property type="molecule type" value="Genomic_DNA"/>
</dbReference>
<proteinExistence type="predicted"/>
<protein>
    <recommendedName>
        <fullName evidence="3">Ribbon-helix-helix protein CopG domain-containing protein</fullName>
    </recommendedName>
</protein>